<name>A0AA40EIV0_9PEZI</name>
<evidence type="ECO:0000313" key="12">
    <source>
        <dbReference type="EMBL" id="KAK0740043.1"/>
    </source>
</evidence>
<evidence type="ECO:0000256" key="11">
    <source>
        <dbReference type="SAM" id="MobiDB-lite"/>
    </source>
</evidence>
<keyword evidence="13" id="KW-1185">Reference proteome</keyword>
<evidence type="ECO:0000256" key="2">
    <source>
        <dbReference type="ARBA" id="ARBA00004651"/>
    </source>
</evidence>
<evidence type="ECO:0000256" key="8">
    <source>
        <dbReference type="ARBA" id="ARBA00023136"/>
    </source>
</evidence>
<comment type="caution">
    <text evidence="12">The sequence shown here is derived from an EMBL/GenBank/DDBJ whole genome shotgun (WGS) entry which is preliminary data.</text>
</comment>
<evidence type="ECO:0000256" key="9">
    <source>
        <dbReference type="ARBA" id="ARBA00023180"/>
    </source>
</evidence>
<dbReference type="EMBL" id="JAUKUD010000006">
    <property type="protein sequence ID" value="KAK0740043.1"/>
    <property type="molecule type" value="Genomic_DNA"/>
</dbReference>
<comment type="function">
    <text evidence="1 10">Involved in cell fusion during mating by stabilizing the plasma membrane fusion event.</text>
</comment>
<evidence type="ECO:0000256" key="1">
    <source>
        <dbReference type="ARBA" id="ARBA00002512"/>
    </source>
</evidence>
<evidence type="ECO:0000313" key="13">
    <source>
        <dbReference type="Proteomes" id="UP001172155"/>
    </source>
</evidence>
<evidence type="ECO:0000256" key="5">
    <source>
        <dbReference type="ARBA" id="ARBA00022692"/>
    </source>
</evidence>
<feature type="transmembrane region" description="Helical" evidence="10">
    <location>
        <begin position="139"/>
        <end position="159"/>
    </location>
</feature>
<proteinExistence type="inferred from homology"/>
<sequence>MYYGEKSGRAPAVPPLPPNLNANSWEMVDLQNEPSKSKLRPHHSTVPGVTPYLGLQARLSQVWFNKWTVLLILVLVRVIILTSSLNTDLGDAKVKALSACSKVEDIGSAMASMPHYLSAGVNSLAADGISKTVRGMVEVLGMILTGVQALLMFIISMYIGTYVCLAAALIHGTFDVATGAIKGVTDGINKAVDSVAGDISNDAKALQETINKAFSLLTGFPGVSAPPQVDFGSRLDDLKGLKIDSSSFVKGLAELNRTIPSFAEAENATKNALAIPFKLVQDQMVGRFGNYSFDQSVFPLAKKQKLEFCSNNSFLNDFFNSLFEIVGKAKIAFSVVIPILAVAAMIIMGFIEIRRWRKEKQRAKVFTEQGYDPMDVVYLASRPVTAGIGMKLASRFRGKKNVLARWTIAYATSLPALFVLALAVAGLFSCFCQFLLLRAIEKEAPALTSQVGDFAGDVVGTLQAVSTDWAGDANGVILGLQDDINGDMFGWVRNATSAVNKTLATFDAEMDDAITALFKDTVLLNTARNLVQCLIGSKIDAVEKGLIWVHEHAKVTLPLFANNTFSQGADDSTQGSSSMTSFLATPASVTTDEVSGAITQVIAHIQGGILQEALISIGLLLVYVIVVLTGVVWTLFELAGHDKTRGEGGPRYVGSAAAPVPSYEEVVYTGQVPRGRTGLARYPSHARKSSYPEVDGPDR</sequence>
<evidence type="ECO:0000256" key="10">
    <source>
        <dbReference type="RuleBase" id="RU366035"/>
    </source>
</evidence>
<evidence type="ECO:0000256" key="4">
    <source>
        <dbReference type="ARBA" id="ARBA00022475"/>
    </source>
</evidence>
<comment type="subcellular location">
    <subcellularLocation>
        <location evidence="2 10">Cell membrane</location>
        <topology evidence="2 10">Multi-pass membrane protein</topology>
    </subcellularLocation>
</comment>
<accession>A0AA40EIV0</accession>
<evidence type="ECO:0000256" key="3">
    <source>
        <dbReference type="ARBA" id="ARBA00010780"/>
    </source>
</evidence>
<comment type="similarity">
    <text evidence="3 10">Belongs to the PRM1 family.</text>
</comment>
<comment type="caution">
    <text evidence="10">Lacks conserved residue(s) required for the propagation of feature annotation.</text>
</comment>
<reference evidence="12" key="1">
    <citation type="submission" date="2023-06" db="EMBL/GenBank/DDBJ databases">
        <title>Genome-scale phylogeny and comparative genomics of the fungal order Sordariales.</title>
        <authorList>
            <consortium name="Lawrence Berkeley National Laboratory"/>
            <person name="Hensen N."/>
            <person name="Bonometti L."/>
            <person name="Westerberg I."/>
            <person name="Brannstrom I.O."/>
            <person name="Guillou S."/>
            <person name="Cros-Aarteil S."/>
            <person name="Calhoun S."/>
            <person name="Haridas S."/>
            <person name="Kuo A."/>
            <person name="Mondo S."/>
            <person name="Pangilinan J."/>
            <person name="Riley R."/>
            <person name="LaButti K."/>
            <person name="Andreopoulos B."/>
            <person name="Lipzen A."/>
            <person name="Chen C."/>
            <person name="Yanf M."/>
            <person name="Daum C."/>
            <person name="Ng V."/>
            <person name="Clum A."/>
            <person name="Steindorff A."/>
            <person name="Ohm R."/>
            <person name="Martin F."/>
            <person name="Silar P."/>
            <person name="Natvig D."/>
            <person name="Lalanne C."/>
            <person name="Gautier V."/>
            <person name="Ament-velasquez S.L."/>
            <person name="Kruys A."/>
            <person name="Hutchinson M.I."/>
            <person name="Powell A.J."/>
            <person name="Barry K."/>
            <person name="Miller A.N."/>
            <person name="Grigoriev I.V."/>
            <person name="Debuchy R."/>
            <person name="Gladieux P."/>
            <person name="Thoren M.H."/>
            <person name="Johannesson H."/>
        </authorList>
    </citation>
    <scope>NUCLEOTIDE SEQUENCE</scope>
    <source>
        <strain evidence="12">SMH3187-1</strain>
    </source>
</reference>
<feature type="transmembrane region" description="Helical" evidence="10">
    <location>
        <begin position="403"/>
        <end position="428"/>
    </location>
</feature>
<dbReference type="Proteomes" id="UP001172155">
    <property type="component" value="Unassembled WGS sequence"/>
</dbReference>
<keyword evidence="5 10" id="KW-0812">Transmembrane</keyword>
<keyword evidence="6 10" id="KW-0184">Conjugation</keyword>
<keyword evidence="7 10" id="KW-1133">Transmembrane helix</keyword>
<keyword evidence="8 10" id="KW-0472">Membrane</keyword>
<feature type="transmembrane region" description="Helical" evidence="10">
    <location>
        <begin position="613"/>
        <end position="636"/>
    </location>
</feature>
<dbReference type="GO" id="GO:0043332">
    <property type="term" value="C:mating projection tip"/>
    <property type="evidence" value="ECO:0007669"/>
    <property type="project" value="UniProtKB-UniRule"/>
</dbReference>
<protein>
    <recommendedName>
        <fullName evidence="10">Plasma membrane fusion protein PRM1</fullName>
    </recommendedName>
</protein>
<dbReference type="GO" id="GO:0005886">
    <property type="term" value="C:plasma membrane"/>
    <property type="evidence" value="ECO:0007669"/>
    <property type="project" value="UniProtKB-SubCell"/>
</dbReference>
<dbReference type="AlphaFoldDB" id="A0AA40EIV0"/>
<dbReference type="GO" id="GO:0032220">
    <property type="term" value="P:plasma membrane fusion involved in cytogamy"/>
    <property type="evidence" value="ECO:0007669"/>
    <property type="project" value="TreeGrafter"/>
</dbReference>
<evidence type="ECO:0000256" key="7">
    <source>
        <dbReference type="ARBA" id="ARBA00022989"/>
    </source>
</evidence>
<evidence type="ECO:0000256" key="6">
    <source>
        <dbReference type="ARBA" id="ARBA00022971"/>
    </source>
</evidence>
<dbReference type="PANTHER" id="PTHR31030">
    <property type="entry name" value="PLASMA MEMBRANE FUSION PROTEIN PRM1"/>
    <property type="match status" value="1"/>
</dbReference>
<dbReference type="InterPro" id="IPR026777">
    <property type="entry name" value="PRM1"/>
</dbReference>
<feature type="region of interest" description="Disordered" evidence="11">
    <location>
        <begin position="675"/>
        <end position="699"/>
    </location>
</feature>
<gene>
    <name evidence="12" type="ORF">B0T18DRAFT_332040</name>
</gene>
<keyword evidence="9" id="KW-0325">Glycoprotein</keyword>
<feature type="transmembrane region" description="Helical" evidence="10">
    <location>
        <begin position="331"/>
        <end position="351"/>
    </location>
</feature>
<dbReference type="PANTHER" id="PTHR31030:SF1">
    <property type="entry name" value="PLASMA MEMBRANE FUSION PROTEIN PRM1"/>
    <property type="match status" value="1"/>
</dbReference>
<organism evidence="12 13">
    <name type="scientific">Schizothecium vesticola</name>
    <dbReference type="NCBI Taxonomy" id="314040"/>
    <lineage>
        <taxon>Eukaryota</taxon>
        <taxon>Fungi</taxon>
        <taxon>Dikarya</taxon>
        <taxon>Ascomycota</taxon>
        <taxon>Pezizomycotina</taxon>
        <taxon>Sordariomycetes</taxon>
        <taxon>Sordariomycetidae</taxon>
        <taxon>Sordariales</taxon>
        <taxon>Schizotheciaceae</taxon>
        <taxon>Schizothecium</taxon>
    </lineage>
</organism>
<keyword evidence="4 10" id="KW-1003">Cell membrane</keyword>